<organism evidence="1">
    <name type="scientific">marine metagenome</name>
    <dbReference type="NCBI Taxonomy" id="408172"/>
    <lineage>
        <taxon>unclassified sequences</taxon>
        <taxon>metagenomes</taxon>
        <taxon>ecological metagenomes</taxon>
    </lineage>
</organism>
<proteinExistence type="predicted"/>
<protein>
    <submittedName>
        <fullName evidence="1">Uncharacterized protein</fullName>
    </submittedName>
</protein>
<name>A0A381Z7G1_9ZZZZ</name>
<dbReference type="AlphaFoldDB" id="A0A381Z7G1"/>
<sequence length="82" mass="8787">MRCSTFESVKDTMQVHVHDPVPFSFVHFVEVTTPCTDAGISKTAIDTAMDLQGFCEAGFDLGLVSNIAPLRGNPGSISLQSI</sequence>
<gene>
    <name evidence="1" type="ORF">METZ01_LOCUS138042</name>
</gene>
<accession>A0A381Z7G1</accession>
<evidence type="ECO:0000313" key="1">
    <source>
        <dbReference type="EMBL" id="SVA85188.1"/>
    </source>
</evidence>
<reference evidence="1" key="1">
    <citation type="submission" date="2018-05" db="EMBL/GenBank/DDBJ databases">
        <authorList>
            <person name="Lanie J.A."/>
            <person name="Ng W.-L."/>
            <person name="Kazmierczak K.M."/>
            <person name="Andrzejewski T.M."/>
            <person name="Davidsen T.M."/>
            <person name="Wayne K.J."/>
            <person name="Tettelin H."/>
            <person name="Glass J.I."/>
            <person name="Rusch D."/>
            <person name="Podicherti R."/>
            <person name="Tsui H.-C.T."/>
            <person name="Winkler M.E."/>
        </authorList>
    </citation>
    <scope>NUCLEOTIDE SEQUENCE</scope>
</reference>
<dbReference type="EMBL" id="UINC01020245">
    <property type="protein sequence ID" value="SVA85188.1"/>
    <property type="molecule type" value="Genomic_DNA"/>
</dbReference>